<keyword evidence="1" id="KW-0472">Membrane</keyword>
<protein>
    <submittedName>
        <fullName evidence="3">Uncharacterized protein</fullName>
    </submittedName>
</protein>
<keyword evidence="2" id="KW-0732">Signal</keyword>
<dbReference type="OrthoDB" id="3547571at2759"/>
<feature type="chain" id="PRO_5025649381" evidence="2">
    <location>
        <begin position="27"/>
        <end position="267"/>
    </location>
</feature>
<feature type="transmembrane region" description="Helical" evidence="1">
    <location>
        <begin position="163"/>
        <end position="187"/>
    </location>
</feature>
<proteinExistence type="predicted"/>
<keyword evidence="1" id="KW-1133">Transmembrane helix</keyword>
<reference evidence="3" key="1">
    <citation type="submission" date="2020-01" db="EMBL/GenBank/DDBJ databases">
        <authorList>
            <consortium name="DOE Joint Genome Institute"/>
            <person name="Haridas S."/>
            <person name="Albert R."/>
            <person name="Binder M."/>
            <person name="Bloem J."/>
            <person name="Labutti K."/>
            <person name="Salamov A."/>
            <person name="Andreopoulos B."/>
            <person name="Baker S.E."/>
            <person name="Barry K."/>
            <person name="Bills G."/>
            <person name="Bluhm B.H."/>
            <person name="Cannon C."/>
            <person name="Castanera R."/>
            <person name="Culley D.E."/>
            <person name="Daum C."/>
            <person name="Ezra D."/>
            <person name="Gonzalez J.B."/>
            <person name="Henrissat B."/>
            <person name="Kuo A."/>
            <person name="Liang C."/>
            <person name="Lipzen A."/>
            <person name="Lutzoni F."/>
            <person name="Magnuson J."/>
            <person name="Mondo S."/>
            <person name="Nolan M."/>
            <person name="Ohm R."/>
            <person name="Pangilinan J."/>
            <person name="Park H.-J."/>
            <person name="Ramirez L."/>
            <person name="Alfaro M."/>
            <person name="Sun H."/>
            <person name="Tritt A."/>
            <person name="Yoshinaga Y."/>
            <person name="Zwiers L.-H."/>
            <person name="Turgeon B.G."/>
            <person name="Goodwin S.B."/>
            <person name="Spatafora J.W."/>
            <person name="Crous P.W."/>
            <person name="Grigoriev I.V."/>
        </authorList>
    </citation>
    <scope>NUCLEOTIDE SEQUENCE</scope>
    <source>
        <strain evidence="3">IPT5</strain>
    </source>
</reference>
<feature type="non-terminal residue" evidence="3">
    <location>
        <position position="1"/>
    </location>
</feature>
<dbReference type="EMBL" id="MU006303">
    <property type="protein sequence ID" value="KAF2851232.1"/>
    <property type="molecule type" value="Genomic_DNA"/>
</dbReference>
<keyword evidence="1" id="KW-0812">Transmembrane</keyword>
<name>A0A6A7B7K8_9PLEO</name>
<keyword evidence="4" id="KW-1185">Reference proteome</keyword>
<organism evidence="3 4">
    <name type="scientific">Plenodomus tracheiphilus IPT5</name>
    <dbReference type="NCBI Taxonomy" id="1408161"/>
    <lineage>
        <taxon>Eukaryota</taxon>
        <taxon>Fungi</taxon>
        <taxon>Dikarya</taxon>
        <taxon>Ascomycota</taxon>
        <taxon>Pezizomycotina</taxon>
        <taxon>Dothideomycetes</taxon>
        <taxon>Pleosporomycetidae</taxon>
        <taxon>Pleosporales</taxon>
        <taxon>Pleosporineae</taxon>
        <taxon>Leptosphaeriaceae</taxon>
        <taxon>Plenodomus</taxon>
    </lineage>
</organism>
<gene>
    <name evidence="3" type="ORF">T440DRAFT_529240</name>
</gene>
<evidence type="ECO:0000313" key="3">
    <source>
        <dbReference type="EMBL" id="KAF2851232.1"/>
    </source>
</evidence>
<evidence type="ECO:0000313" key="4">
    <source>
        <dbReference type="Proteomes" id="UP000799423"/>
    </source>
</evidence>
<feature type="signal peptide" evidence="2">
    <location>
        <begin position="1"/>
        <end position="26"/>
    </location>
</feature>
<dbReference type="AlphaFoldDB" id="A0A6A7B7K8"/>
<sequence length="267" mass="27699">SRSFISSEMFLVDCIFILSIVTASHAITCGYQKGDPKSARTAQSGYGCRVDTANGLWGFCPTAVISAKDCGLAGSFEYIACGAEARTQRLFPAPNAAEATITPLNSVSVPSSSLTGLASQPTATVVETFSTPASSSSSVMTASIVSSPSGPISTSSRQESTNLGAIVGGAAGGLTVICLTILGIVLIRRKNGVKGQATSPTGYTHHGRNDFAEDATLHVNNSAGTQKNYHCDSSHGPVDMYSRQHVNMDPVELSGQAQCTDIPKETK</sequence>
<accession>A0A6A7B7K8</accession>
<dbReference type="Proteomes" id="UP000799423">
    <property type="component" value="Unassembled WGS sequence"/>
</dbReference>
<evidence type="ECO:0000256" key="2">
    <source>
        <dbReference type="SAM" id="SignalP"/>
    </source>
</evidence>
<evidence type="ECO:0000256" key="1">
    <source>
        <dbReference type="SAM" id="Phobius"/>
    </source>
</evidence>